<proteinExistence type="predicted"/>
<dbReference type="AlphaFoldDB" id="A0A7V3YES0"/>
<evidence type="ECO:0000259" key="1">
    <source>
        <dbReference type="Pfam" id="PF01208"/>
    </source>
</evidence>
<gene>
    <name evidence="2" type="ORF">ENV30_00345</name>
</gene>
<dbReference type="EMBL" id="DTFV01000003">
    <property type="protein sequence ID" value="HGI29763.1"/>
    <property type="molecule type" value="Genomic_DNA"/>
</dbReference>
<protein>
    <recommendedName>
        <fullName evidence="1">Uroporphyrinogen decarboxylase (URO-D) domain-containing protein</fullName>
    </recommendedName>
</protein>
<dbReference type="InterPro" id="IPR038071">
    <property type="entry name" value="UROD/MetE-like_sf"/>
</dbReference>
<sequence>MTREERVLRTISRQEVDYLPSQIYFASQTTKEKLQNVLGFASPQDLEAYLDNHLYLTFTMDDVFRYREDHELLKRAEAMGFARVDWEKGIVYDRWGIGFDMYSDGFCIRHFPLQDEDALKKFEPPDPTKSGLLAVATEDLKRYSGDYLVVCTGYHGILEKAWGLRGFEAFMLDLALGTRDTERLLDAITEYKVEVARQVVQAGFKCGHTGDDFGTQRGLLISRDTWRKYFKPRWAKVWRVYKDAGLPVIHHSCGNITEIIGDMIDIGLDVLEPVQPVMDLAYLKREFGKYITFYGGIDTQELLPYGTPDEVKTMARETIRTLGKGGGLIISPAQEIMRDVPIENVVALVEVIREEREKVLQEDARCAGSGDGVDS</sequence>
<dbReference type="GO" id="GO:0006779">
    <property type="term" value="P:porphyrin-containing compound biosynthetic process"/>
    <property type="evidence" value="ECO:0007669"/>
    <property type="project" value="InterPro"/>
</dbReference>
<evidence type="ECO:0000313" key="2">
    <source>
        <dbReference type="EMBL" id="HGI29763.1"/>
    </source>
</evidence>
<accession>A0A7V3YES0</accession>
<dbReference type="PANTHER" id="PTHR47099">
    <property type="entry name" value="METHYLCOBAMIDE:COM METHYLTRANSFERASE MTBA"/>
    <property type="match status" value="1"/>
</dbReference>
<feature type="domain" description="Uroporphyrinogen decarboxylase (URO-D)" evidence="1">
    <location>
        <begin position="5"/>
        <end position="354"/>
    </location>
</feature>
<dbReference type="GO" id="GO:0004853">
    <property type="term" value="F:uroporphyrinogen decarboxylase activity"/>
    <property type="evidence" value="ECO:0007669"/>
    <property type="project" value="InterPro"/>
</dbReference>
<dbReference type="SUPFAM" id="SSF51726">
    <property type="entry name" value="UROD/MetE-like"/>
    <property type="match status" value="1"/>
</dbReference>
<name>A0A7V3YES0_9BACT</name>
<dbReference type="Gene3D" id="3.20.20.210">
    <property type="match status" value="1"/>
</dbReference>
<dbReference type="InterPro" id="IPR000257">
    <property type="entry name" value="Uroporphyrinogen_deCOase"/>
</dbReference>
<dbReference type="Pfam" id="PF01208">
    <property type="entry name" value="URO-D"/>
    <property type="match status" value="1"/>
</dbReference>
<reference evidence="2" key="1">
    <citation type="journal article" date="2020" name="mSystems">
        <title>Genome- and Community-Level Interaction Insights into Carbon Utilization and Element Cycling Functions of Hydrothermarchaeota in Hydrothermal Sediment.</title>
        <authorList>
            <person name="Zhou Z."/>
            <person name="Liu Y."/>
            <person name="Xu W."/>
            <person name="Pan J."/>
            <person name="Luo Z.H."/>
            <person name="Li M."/>
        </authorList>
    </citation>
    <scope>NUCLEOTIDE SEQUENCE [LARGE SCALE GENOMIC DNA]</scope>
    <source>
        <strain evidence="2">SpSt-747</strain>
    </source>
</reference>
<dbReference type="InterPro" id="IPR052024">
    <property type="entry name" value="Methanogen_methyltrans"/>
</dbReference>
<comment type="caution">
    <text evidence="2">The sequence shown here is derived from an EMBL/GenBank/DDBJ whole genome shotgun (WGS) entry which is preliminary data.</text>
</comment>
<organism evidence="2">
    <name type="scientific">Candidatus Caldatribacterium californiense</name>
    <dbReference type="NCBI Taxonomy" id="1454726"/>
    <lineage>
        <taxon>Bacteria</taxon>
        <taxon>Pseudomonadati</taxon>
        <taxon>Atribacterota</taxon>
        <taxon>Atribacteria</taxon>
        <taxon>Atribacterales</taxon>
        <taxon>Candidatus Caldatribacteriaceae</taxon>
        <taxon>Candidatus Caldatribacterium</taxon>
    </lineage>
</organism>
<dbReference type="PANTHER" id="PTHR47099:SF1">
    <property type="entry name" value="METHYLCOBAMIDE:COM METHYLTRANSFERASE MTBA"/>
    <property type="match status" value="1"/>
</dbReference>